<reference evidence="2 3" key="1">
    <citation type="submission" date="2016-06" db="EMBL/GenBank/DDBJ databases">
        <authorList>
            <person name="Kjaerup R.B."/>
            <person name="Dalgaard T.S."/>
            <person name="Juul-Madsen H.R."/>
        </authorList>
    </citation>
    <scope>NUCLEOTIDE SEQUENCE [LARGE SCALE GENOMIC DNA]</scope>
    <source>
        <strain evidence="2 3">DSM 16361</strain>
    </source>
</reference>
<feature type="domain" description="HTH cro/C1-type" evidence="1">
    <location>
        <begin position="38"/>
        <end position="94"/>
    </location>
</feature>
<gene>
    <name evidence="2" type="ORF">THIARS_70891</name>
</gene>
<dbReference type="InterPro" id="IPR039554">
    <property type="entry name" value="HigA2-like_HTH"/>
</dbReference>
<evidence type="ECO:0000313" key="2">
    <source>
        <dbReference type="EMBL" id="SBP89271.1"/>
    </source>
</evidence>
<name>A0A238D7T1_THIDL</name>
<keyword evidence="3" id="KW-1185">Reference proteome</keyword>
<evidence type="ECO:0000313" key="3">
    <source>
        <dbReference type="Proteomes" id="UP000214566"/>
    </source>
</evidence>
<dbReference type="GO" id="GO:0003677">
    <property type="term" value="F:DNA binding"/>
    <property type="evidence" value="ECO:0007669"/>
    <property type="project" value="InterPro"/>
</dbReference>
<dbReference type="AlphaFoldDB" id="A0A238D7T1"/>
<organism evidence="2 3">
    <name type="scientific">Thiomonas delicata</name>
    <name type="common">Thiomonas cuprina</name>
    <dbReference type="NCBI Taxonomy" id="364030"/>
    <lineage>
        <taxon>Bacteria</taxon>
        <taxon>Pseudomonadati</taxon>
        <taxon>Pseudomonadota</taxon>
        <taxon>Betaproteobacteria</taxon>
        <taxon>Burkholderiales</taxon>
        <taxon>Thiomonas</taxon>
    </lineage>
</organism>
<dbReference type="EMBL" id="FLMQ01000056">
    <property type="protein sequence ID" value="SBP89271.1"/>
    <property type="molecule type" value="Genomic_DNA"/>
</dbReference>
<dbReference type="Gene3D" id="1.10.260.40">
    <property type="entry name" value="lambda repressor-like DNA-binding domains"/>
    <property type="match status" value="1"/>
</dbReference>
<evidence type="ECO:0000259" key="1">
    <source>
        <dbReference type="SMART" id="SM00530"/>
    </source>
</evidence>
<proteinExistence type="predicted"/>
<dbReference type="Proteomes" id="UP000214566">
    <property type="component" value="Unassembled WGS sequence"/>
</dbReference>
<dbReference type="InterPro" id="IPR001387">
    <property type="entry name" value="Cro/C1-type_HTH"/>
</dbReference>
<accession>A0A238D7T1</accession>
<sequence length="113" mass="12319">MNIMSTKVEIEVGSGNVYADLGYDDAEEMRIKAGLAMKIGEIIKRKHYTQMEAAAIVGLPQPKLSGLLRGQFRGISETKMIEVLNALGRDVQIIVGRASRKPAAKGRTTVIYA</sequence>
<dbReference type="SMART" id="SM00530">
    <property type="entry name" value="HTH_XRE"/>
    <property type="match status" value="1"/>
</dbReference>
<dbReference type="SUPFAM" id="SSF47413">
    <property type="entry name" value="lambda repressor-like DNA-binding domains"/>
    <property type="match status" value="1"/>
</dbReference>
<dbReference type="InterPro" id="IPR010982">
    <property type="entry name" value="Lambda_DNA-bd_dom_sf"/>
</dbReference>
<dbReference type="Pfam" id="PF13744">
    <property type="entry name" value="HTH_37"/>
    <property type="match status" value="1"/>
</dbReference>
<protein>
    <submittedName>
        <fullName evidence="2">Transcriptional regulator, XRE family</fullName>
    </submittedName>
</protein>